<dbReference type="RefSeq" id="WP_132242624.1">
    <property type="nucleotide sequence ID" value="NZ_SLWV01000003.1"/>
</dbReference>
<dbReference type="Pfam" id="PF03602">
    <property type="entry name" value="Cons_hypoth95"/>
    <property type="match status" value="1"/>
</dbReference>
<keyword evidence="2 3" id="KW-0808">Transferase</keyword>
<dbReference type="PANTHER" id="PTHR43542">
    <property type="entry name" value="METHYLTRANSFERASE"/>
    <property type="match status" value="1"/>
</dbReference>
<organism evidence="3 4">
    <name type="scientific">Marinisporobacter balticus</name>
    <dbReference type="NCBI Taxonomy" id="2018667"/>
    <lineage>
        <taxon>Bacteria</taxon>
        <taxon>Bacillati</taxon>
        <taxon>Bacillota</taxon>
        <taxon>Clostridia</taxon>
        <taxon>Peptostreptococcales</taxon>
        <taxon>Thermotaleaceae</taxon>
        <taxon>Marinisporobacter</taxon>
    </lineage>
</organism>
<dbReference type="OrthoDB" id="9803017at2"/>
<keyword evidence="4" id="KW-1185">Reference proteome</keyword>
<sequence length="184" mass="20600">MRVIAGLVKGMKLKSPKGLETRPTTDRVKESIFSMINPYIIDSIILDLFAGTGGLGIEALSRGAQKVYFIDSNKNSIEVIKENVKQAGFEQESIILFREVQKAIKECSLSENKVDVIFMDPPYLKGFIVPCIHAINTEEILNEEGIIVVEHDLKDLLPDQIGRFIKVKEKKYGNTRITIYAGEA</sequence>
<keyword evidence="1 3" id="KW-0489">Methyltransferase</keyword>
<dbReference type="Gene3D" id="3.40.50.150">
    <property type="entry name" value="Vaccinia Virus protein VP39"/>
    <property type="match status" value="1"/>
</dbReference>
<name>A0A4R2L0E8_9FIRM</name>
<dbReference type="CDD" id="cd02440">
    <property type="entry name" value="AdoMet_MTases"/>
    <property type="match status" value="1"/>
</dbReference>
<evidence type="ECO:0000256" key="1">
    <source>
        <dbReference type="ARBA" id="ARBA00022603"/>
    </source>
</evidence>
<dbReference type="PROSITE" id="PS00092">
    <property type="entry name" value="N6_MTASE"/>
    <property type="match status" value="1"/>
</dbReference>
<dbReference type="GO" id="GO:0031167">
    <property type="term" value="P:rRNA methylation"/>
    <property type="evidence" value="ECO:0007669"/>
    <property type="project" value="InterPro"/>
</dbReference>
<dbReference type="AlphaFoldDB" id="A0A4R2L0E8"/>
<dbReference type="NCBIfam" id="TIGR00095">
    <property type="entry name" value="16S rRNA (guanine(966)-N(2))-methyltransferase RsmD"/>
    <property type="match status" value="1"/>
</dbReference>
<dbReference type="GO" id="GO:0008168">
    <property type="term" value="F:methyltransferase activity"/>
    <property type="evidence" value="ECO:0007669"/>
    <property type="project" value="UniProtKB-KW"/>
</dbReference>
<dbReference type="SUPFAM" id="SSF53335">
    <property type="entry name" value="S-adenosyl-L-methionine-dependent methyltransferases"/>
    <property type="match status" value="1"/>
</dbReference>
<evidence type="ECO:0000313" key="3">
    <source>
        <dbReference type="EMBL" id="TCO78992.1"/>
    </source>
</evidence>
<gene>
    <name evidence="3" type="ORF">EV214_10342</name>
</gene>
<proteinExistence type="predicted"/>
<dbReference type="InterPro" id="IPR029063">
    <property type="entry name" value="SAM-dependent_MTases_sf"/>
</dbReference>
<evidence type="ECO:0000256" key="2">
    <source>
        <dbReference type="ARBA" id="ARBA00022679"/>
    </source>
</evidence>
<comment type="caution">
    <text evidence="3">The sequence shown here is derived from an EMBL/GenBank/DDBJ whole genome shotgun (WGS) entry which is preliminary data.</text>
</comment>
<protein>
    <submittedName>
        <fullName evidence="3">16S rRNA (Guanine(966)-N(2))-methyltransferase RsmD</fullName>
    </submittedName>
</protein>
<accession>A0A4R2L0E8</accession>
<dbReference type="EMBL" id="SLWV01000003">
    <property type="protein sequence ID" value="TCO78992.1"/>
    <property type="molecule type" value="Genomic_DNA"/>
</dbReference>
<dbReference type="PANTHER" id="PTHR43542:SF1">
    <property type="entry name" value="METHYLTRANSFERASE"/>
    <property type="match status" value="1"/>
</dbReference>
<dbReference type="InterPro" id="IPR004398">
    <property type="entry name" value="RNA_MeTrfase_RsmD"/>
</dbReference>
<dbReference type="InterPro" id="IPR002052">
    <property type="entry name" value="DNA_methylase_N6_adenine_CS"/>
</dbReference>
<dbReference type="Proteomes" id="UP000294919">
    <property type="component" value="Unassembled WGS sequence"/>
</dbReference>
<dbReference type="PIRSF" id="PIRSF004553">
    <property type="entry name" value="CHP00095"/>
    <property type="match status" value="1"/>
</dbReference>
<reference evidence="3 4" key="1">
    <citation type="submission" date="2019-03" db="EMBL/GenBank/DDBJ databases">
        <title>Genomic Encyclopedia of Type Strains, Phase IV (KMG-IV): sequencing the most valuable type-strain genomes for metagenomic binning, comparative biology and taxonomic classification.</title>
        <authorList>
            <person name="Goeker M."/>
        </authorList>
    </citation>
    <scope>NUCLEOTIDE SEQUENCE [LARGE SCALE GENOMIC DNA]</scope>
    <source>
        <strain evidence="3 4">DSM 102940</strain>
    </source>
</reference>
<dbReference type="GO" id="GO:0003676">
    <property type="term" value="F:nucleic acid binding"/>
    <property type="evidence" value="ECO:0007669"/>
    <property type="project" value="InterPro"/>
</dbReference>
<evidence type="ECO:0000313" key="4">
    <source>
        <dbReference type="Proteomes" id="UP000294919"/>
    </source>
</evidence>